<reference evidence="3 4" key="1">
    <citation type="submission" date="2020-07" db="EMBL/GenBank/DDBJ databases">
        <authorList>
            <person name="Partida-Martinez L."/>
            <person name="Huntemann M."/>
            <person name="Clum A."/>
            <person name="Wang J."/>
            <person name="Palaniappan K."/>
            <person name="Ritter S."/>
            <person name="Chen I.-M."/>
            <person name="Stamatis D."/>
            <person name="Reddy T."/>
            <person name="O'Malley R."/>
            <person name="Daum C."/>
            <person name="Shapiro N."/>
            <person name="Ivanova N."/>
            <person name="Kyrpides N."/>
            <person name="Woyke T."/>
        </authorList>
    </citation>
    <scope>NUCLEOTIDE SEQUENCE [LARGE SCALE GENOMIC DNA]</scope>
    <source>
        <strain evidence="3 4">AS2.3</strain>
    </source>
</reference>
<keyword evidence="2" id="KW-0732">Signal</keyword>
<evidence type="ECO:0000256" key="1">
    <source>
        <dbReference type="SAM" id="MobiDB-lite"/>
    </source>
</evidence>
<gene>
    <name evidence="3" type="ORF">HD841_001392</name>
</gene>
<reference evidence="3 4" key="2">
    <citation type="submission" date="2020-08" db="EMBL/GenBank/DDBJ databases">
        <title>The Agave Microbiome: Exploring the role of microbial communities in plant adaptations to desert environments.</title>
        <authorList>
            <person name="Partida-Martinez L.P."/>
        </authorList>
    </citation>
    <scope>NUCLEOTIDE SEQUENCE [LARGE SCALE GENOMIC DNA]</scope>
    <source>
        <strain evidence="3 4">AS2.3</strain>
    </source>
</reference>
<sequence>MRGFAWGVMAIMLFAIAPAAAAPLDGAPLAAADGTRATVRVVLKFVKRGAGAGLRLDPKTCAACTLVSDANWNADNARETVIAIEVPRMRSLELGFTGGVAGIRRVILESDDVAFRRDGDRLVVALPPLPADAITAAEVATHIVEPGMVLRFEHADPARRAGDYATGPFPVIARRAADTLEFAQREVVRELGLGDHVERAGLGRIQIMGFDTNAPHDHRDSPPHMHMHLRWPDNTGTQIGHYYIGSDGLLSHNVVGIKGIAAPIRRFARGEAFTTIGVDGSPVYTHRITPEGWLDLGWAGRPLCQIRPAGADGFASGAIVTCPEHAPRRITVRDDIAAGLLTVDTDDVHEVFRYDPDTGRMTSPTEVPRPGPSVFAGEG</sequence>
<comment type="caution">
    <text evidence="3">The sequence shown here is derived from an EMBL/GenBank/DDBJ whole genome shotgun (WGS) entry which is preliminary data.</text>
</comment>
<keyword evidence="4" id="KW-1185">Reference proteome</keyword>
<feature type="signal peptide" evidence="2">
    <location>
        <begin position="1"/>
        <end position="21"/>
    </location>
</feature>
<feature type="chain" id="PRO_5030882074" evidence="2">
    <location>
        <begin position="22"/>
        <end position="379"/>
    </location>
</feature>
<proteinExistence type="predicted"/>
<dbReference type="AlphaFoldDB" id="A0A7Y9K167"/>
<feature type="region of interest" description="Disordered" evidence="1">
    <location>
        <begin position="355"/>
        <end position="379"/>
    </location>
</feature>
<evidence type="ECO:0000313" key="3">
    <source>
        <dbReference type="EMBL" id="NYD89612.1"/>
    </source>
</evidence>
<dbReference type="EMBL" id="JACCBY010000002">
    <property type="protein sequence ID" value="NYD89612.1"/>
    <property type="molecule type" value="Genomic_DNA"/>
</dbReference>
<dbReference type="Proteomes" id="UP000517753">
    <property type="component" value="Unassembled WGS sequence"/>
</dbReference>
<evidence type="ECO:0000313" key="4">
    <source>
        <dbReference type="Proteomes" id="UP000517753"/>
    </source>
</evidence>
<dbReference type="RefSeq" id="WP_218845454.1">
    <property type="nucleotide sequence ID" value="NZ_JACCBY010000002.1"/>
</dbReference>
<name>A0A7Y9K167_9SPHN</name>
<organism evidence="3 4">
    <name type="scientific">Sphingomonas melonis</name>
    <dbReference type="NCBI Taxonomy" id="152682"/>
    <lineage>
        <taxon>Bacteria</taxon>
        <taxon>Pseudomonadati</taxon>
        <taxon>Pseudomonadota</taxon>
        <taxon>Alphaproteobacteria</taxon>
        <taxon>Sphingomonadales</taxon>
        <taxon>Sphingomonadaceae</taxon>
        <taxon>Sphingomonas</taxon>
    </lineage>
</organism>
<evidence type="ECO:0000256" key="2">
    <source>
        <dbReference type="SAM" id="SignalP"/>
    </source>
</evidence>
<accession>A0A7Y9K167</accession>
<protein>
    <submittedName>
        <fullName evidence="3">Uncharacterized protein</fullName>
    </submittedName>
</protein>